<organism evidence="1 2">
    <name type="scientific">Marasmiellus scandens</name>
    <dbReference type="NCBI Taxonomy" id="2682957"/>
    <lineage>
        <taxon>Eukaryota</taxon>
        <taxon>Fungi</taxon>
        <taxon>Dikarya</taxon>
        <taxon>Basidiomycota</taxon>
        <taxon>Agaricomycotina</taxon>
        <taxon>Agaricomycetes</taxon>
        <taxon>Agaricomycetidae</taxon>
        <taxon>Agaricales</taxon>
        <taxon>Marasmiineae</taxon>
        <taxon>Omphalotaceae</taxon>
        <taxon>Marasmiellus</taxon>
    </lineage>
</organism>
<dbReference type="Proteomes" id="UP001498398">
    <property type="component" value="Unassembled WGS sequence"/>
</dbReference>
<sequence>MESSTRATKALLSRINVLFLHDVNPDLQVQTIEELPIESTMRFRHLGSRIAALVEHAFKSKVDPEKLKFFKPKNPLPITGAKAWAKEHPDLDDAQQVQYTQLLSDVLDLDNIGWKDVDLIINGMVLEDDAVEEELPSSGPYQPRTTYYQIENGRIDISAPHEVPAMTLFGEGLSVATQTGSIYSSQTSKDDDTLMRKLLRSDQRSFLSGIAEMPLNACHVIHAIRDKDKQLRAKKKTFL</sequence>
<protein>
    <submittedName>
        <fullName evidence="1">Uncharacterized protein</fullName>
    </submittedName>
</protein>
<comment type="caution">
    <text evidence="1">The sequence shown here is derived from an EMBL/GenBank/DDBJ whole genome shotgun (WGS) entry which is preliminary data.</text>
</comment>
<name>A0ABR1IMA7_9AGAR</name>
<gene>
    <name evidence="1" type="ORF">VKT23_019723</name>
</gene>
<evidence type="ECO:0000313" key="2">
    <source>
        <dbReference type="Proteomes" id="UP001498398"/>
    </source>
</evidence>
<evidence type="ECO:0000313" key="1">
    <source>
        <dbReference type="EMBL" id="KAK7435368.1"/>
    </source>
</evidence>
<accession>A0ABR1IMA7</accession>
<dbReference type="EMBL" id="JBANRG010000108">
    <property type="protein sequence ID" value="KAK7435368.1"/>
    <property type="molecule type" value="Genomic_DNA"/>
</dbReference>
<reference evidence="1 2" key="1">
    <citation type="submission" date="2024-01" db="EMBL/GenBank/DDBJ databases">
        <title>A draft genome for the cacao thread blight pathogen Marasmiellus scandens.</title>
        <authorList>
            <person name="Baruah I.K."/>
            <person name="Leung J."/>
            <person name="Bukari Y."/>
            <person name="Amoako-Attah I."/>
            <person name="Meinhardt L.W."/>
            <person name="Bailey B.A."/>
            <person name="Cohen S.P."/>
        </authorList>
    </citation>
    <scope>NUCLEOTIDE SEQUENCE [LARGE SCALE GENOMIC DNA]</scope>
    <source>
        <strain evidence="1 2">GH-19</strain>
    </source>
</reference>
<keyword evidence="2" id="KW-1185">Reference proteome</keyword>
<proteinExistence type="predicted"/>
<feature type="non-terminal residue" evidence="1">
    <location>
        <position position="239"/>
    </location>
</feature>